<dbReference type="GO" id="GO:0005524">
    <property type="term" value="F:ATP binding"/>
    <property type="evidence" value="ECO:0007669"/>
    <property type="project" value="InterPro"/>
</dbReference>
<dbReference type="GO" id="GO:0004713">
    <property type="term" value="F:protein tyrosine kinase activity"/>
    <property type="evidence" value="ECO:0007669"/>
    <property type="project" value="InterPro"/>
</dbReference>
<feature type="compositionally biased region" description="Basic and acidic residues" evidence="1">
    <location>
        <begin position="345"/>
        <end position="366"/>
    </location>
</feature>
<feature type="region of interest" description="Disordered" evidence="1">
    <location>
        <begin position="228"/>
        <end position="321"/>
    </location>
</feature>
<dbReference type="InterPro" id="IPR051681">
    <property type="entry name" value="Ser/Thr_Kinases-Pseudokinases"/>
</dbReference>
<evidence type="ECO:0000313" key="3">
    <source>
        <dbReference type="EMBL" id="CAE0489595.1"/>
    </source>
</evidence>
<gene>
    <name evidence="3" type="ORF">DTER00134_LOCUS4666</name>
</gene>
<proteinExistence type="predicted"/>
<dbReference type="InterPro" id="IPR001245">
    <property type="entry name" value="Ser-Thr/Tyr_kinase_cat_dom"/>
</dbReference>
<dbReference type="PANTHER" id="PTHR44329">
    <property type="entry name" value="SERINE/THREONINE-PROTEIN KINASE TNNI3K-RELATED"/>
    <property type="match status" value="1"/>
</dbReference>
<dbReference type="PROSITE" id="PS50011">
    <property type="entry name" value="PROTEIN_KINASE_DOM"/>
    <property type="match status" value="1"/>
</dbReference>
<dbReference type="InterPro" id="IPR020635">
    <property type="entry name" value="Tyr_kinase_cat_dom"/>
</dbReference>
<feature type="domain" description="Protein kinase" evidence="2">
    <location>
        <begin position="1"/>
        <end position="193"/>
    </location>
</feature>
<dbReference type="Gene3D" id="1.10.510.10">
    <property type="entry name" value="Transferase(Phosphotransferase) domain 1"/>
    <property type="match status" value="1"/>
</dbReference>
<dbReference type="GO" id="GO:0004674">
    <property type="term" value="F:protein serine/threonine kinase activity"/>
    <property type="evidence" value="ECO:0007669"/>
    <property type="project" value="TreeGrafter"/>
</dbReference>
<feature type="region of interest" description="Disordered" evidence="1">
    <location>
        <begin position="339"/>
        <end position="474"/>
    </location>
</feature>
<protein>
    <recommendedName>
        <fullName evidence="2">Protein kinase domain-containing protein</fullName>
    </recommendedName>
</protein>
<evidence type="ECO:0000259" key="2">
    <source>
        <dbReference type="PROSITE" id="PS50011"/>
    </source>
</evidence>
<organism evidence="3">
    <name type="scientific">Dunaliella tertiolecta</name>
    <name type="common">Green alga</name>
    <dbReference type="NCBI Taxonomy" id="3047"/>
    <lineage>
        <taxon>Eukaryota</taxon>
        <taxon>Viridiplantae</taxon>
        <taxon>Chlorophyta</taxon>
        <taxon>core chlorophytes</taxon>
        <taxon>Chlorophyceae</taxon>
        <taxon>CS clade</taxon>
        <taxon>Chlamydomonadales</taxon>
        <taxon>Dunaliellaceae</taxon>
        <taxon>Dunaliella</taxon>
    </lineage>
</organism>
<dbReference type="EMBL" id="HBIP01008538">
    <property type="protein sequence ID" value="CAE0489595.1"/>
    <property type="molecule type" value="Transcribed_RNA"/>
</dbReference>
<dbReference type="SMART" id="SM00219">
    <property type="entry name" value="TyrKc"/>
    <property type="match status" value="1"/>
</dbReference>
<dbReference type="InterPro" id="IPR000719">
    <property type="entry name" value="Prot_kinase_dom"/>
</dbReference>
<feature type="compositionally biased region" description="Polar residues" evidence="1">
    <location>
        <begin position="235"/>
        <end position="247"/>
    </location>
</feature>
<dbReference type="SUPFAM" id="SSF56112">
    <property type="entry name" value="Protein kinase-like (PK-like)"/>
    <property type="match status" value="1"/>
</dbReference>
<dbReference type="AlphaFoldDB" id="A0A7S3QQM4"/>
<reference evidence="3" key="1">
    <citation type="submission" date="2021-01" db="EMBL/GenBank/DDBJ databases">
        <authorList>
            <person name="Corre E."/>
            <person name="Pelletier E."/>
            <person name="Niang G."/>
            <person name="Scheremetjew M."/>
            <person name="Finn R."/>
            <person name="Kale V."/>
            <person name="Holt S."/>
            <person name="Cochrane G."/>
            <person name="Meng A."/>
            <person name="Brown T."/>
            <person name="Cohen L."/>
        </authorList>
    </citation>
    <scope>NUCLEOTIDE SEQUENCE</scope>
    <source>
        <strain evidence="3">CCMP1320</strain>
    </source>
</reference>
<accession>A0A7S3QQM4</accession>
<dbReference type="Pfam" id="PF07714">
    <property type="entry name" value="PK_Tyr_Ser-Thr"/>
    <property type="match status" value="1"/>
</dbReference>
<evidence type="ECO:0000256" key="1">
    <source>
        <dbReference type="SAM" id="MobiDB-lite"/>
    </source>
</evidence>
<sequence length="474" mass="51865">MFIMYALTEKETCTGQSQSNHLTFLLTRVGPRTHTHMLVPTHLCPDAGARTLVLTCFCTHTLVPVPFFYLHVSDFGLSRVIAADCPVIKTHTFGTVTHMPPELLSKGRLLPSSDVYAFGVLMWEVYTGEKVFKQLSDSEVILAVVTKRARPIFPSDCPSRYRFLAEKCWAEMHELRPSLKHIRTELDNLQKKLCPEGPDSDPLPCRVFPTRQRVLDHYRQQMAVQQAQAAAQHAHTSLTNGAGNSHMTRPPPRPGVVPLNHQAPRLQSPSIDKHHRRLDKDMSPQTHSASEFHKSIGGSAQNSGNLYKPQRSNKSFGASLTKSPLGAMANAGTRTFQRAKSLHGQHPDLSTRSRPNDQIHNEDRGGGRMPSSPQLPIQGSSNDGAVTGGPSERVPADNAGRAGSPQPDAPTPSAADMPLHPSLTKDPTQGRTTPIVGQAAKRPSVLKPSASKRQHMPSPLQGDTRTSGGVRFEV</sequence>
<dbReference type="InterPro" id="IPR011009">
    <property type="entry name" value="Kinase-like_dom_sf"/>
</dbReference>
<dbReference type="PANTHER" id="PTHR44329:SF214">
    <property type="entry name" value="PROTEIN KINASE DOMAIN-CONTAINING PROTEIN"/>
    <property type="match status" value="1"/>
</dbReference>
<name>A0A7S3QQM4_DUNTE</name>
<feature type="compositionally biased region" description="Polar residues" evidence="1">
    <location>
        <begin position="298"/>
        <end position="321"/>
    </location>
</feature>
<feature type="compositionally biased region" description="Polar residues" evidence="1">
    <location>
        <begin position="371"/>
        <end position="384"/>
    </location>
</feature>